<proteinExistence type="predicted"/>
<evidence type="ECO:0000313" key="2">
    <source>
        <dbReference type="Proteomes" id="UP000290527"/>
    </source>
</evidence>
<protein>
    <recommendedName>
        <fullName evidence="3">DUF1894 domain-containing protein</fullName>
    </recommendedName>
</protein>
<evidence type="ECO:0000313" key="1">
    <source>
        <dbReference type="EMBL" id="GBF36066.1"/>
    </source>
</evidence>
<name>A0A401HP84_9EURY</name>
<gene>
    <name evidence="1" type="ORF">MHHB_P0291</name>
</gene>
<dbReference type="OrthoDB" id="109565at2157"/>
<accession>A0A401HP84</accession>
<comment type="caution">
    <text evidence="1">The sequence shown here is derived from an EMBL/GenBank/DDBJ whole genome shotgun (WGS) entry which is preliminary data.</text>
</comment>
<dbReference type="InterPro" id="IPR012031">
    <property type="entry name" value="MTH0776-like"/>
</dbReference>
<organism evidence="1 2">
    <name type="scientific">Methanofervidicoccus abyssi</name>
    <dbReference type="NCBI Taxonomy" id="2082189"/>
    <lineage>
        <taxon>Archaea</taxon>
        <taxon>Methanobacteriati</taxon>
        <taxon>Methanobacteriota</taxon>
        <taxon>Methanomada group</taxon>
        <taxon>Methanococci</taxon>
        <taxon>Methanococcales</taxon>
        <taxon>Methanofervidicoccus</taxon>
    </lineage>
</organism>
<dbReference type="Pfam" id="PF08979">
    <property type="entry name" value="DUF1894"/>
    <property type="match status" value="1"/>
</dbReference>
<dbReference type="Proteomes" id="UP000290527">
    <property type="component" value="Unassembled WGS sequence"/>
</dbReference>
<sequence length="103" mass="11859">MSCIDNYNYEILFKGTFKECSNYITKNFKNIRYLKPGEEVIKGVLLIGKPPIPVASYEDFVIFPYTKPCYGTFVLKVPLSESSRSENDNKNKKGGILSMLKFW</sequence>
<reference evidence="1 2" key="1">
    <citation type="journal article" date="2019" name="Int. J. Syst. Evol. Microbiol.">
        <title>Methanofervidicoccus abyssi gen. nov., sp. nov., a hydrogenotrophic methanogen, isolated from a hydrothermal vent chimney in the Mid-Cayman Spreading Center, the Caribbean Sea.</title>
        <authorList>
            <person name="Sakai S."/>
            <person name="Takaki Y."/>
            <person name="Miyazaki M."/>
            <person name="Ogawara M."/>
            <person name="Yanagawa K."/>
            <person name="Miyazaki J."/>
            <person name="Takai K."/>
        </authorList>
    </citation>
    <scope>NUCLEOTIDE SEQUENCE [LARGE SCALE GENOMIC DNA]</scope>
    <source>
        <strain evidence="1 2">HHB</strain>
    </source>
</reference>
<keyword evidence="2" id="KW-1185">Reference proteome</keyword>
<dbReference type="AlphaFoldDB" id="A0A401HP84"/>
<dbReference type="EMBL" id="BFAX01000002">
    <property type="protein sequence ID" value="GBF36066.1"/>
    <property type="molecule type" value="Genomic_DNA"/>
</dbReference>
<dbReference type="PIRSF" id="PIRSF006577">
    <property type="entry name" value="UCP006577"/>
    <property type="match status" value="1"/>
</dbReference>
<dbReference type="RefSeq" id="WP_131006861.1">
    <property type="nucleotide sequence ID" value="NZ_BFAX01000002.1"/>
</dbReference>
<evidence type="ECO:0008006" key="3">
    <source>
        <dbReference type="Google" id="ProtNLM"/>
    </source>
</evidence>